<dbReference type="EMBL" id="AMPO01000012">
    <property type="protein sequence ID" value="EKF84839.1"/>
    <property type="molecule type" value="Genomic_DNA"/>
</dbReference>
<keyword evidence="3" id="KW-1185">Reference proteome</keyword>
<dbReference type="Proteomes" id="UP000007360">
    <property type="component" value="Unassembled WGS sequence"/>
</dbReference>
<organism evidence="2 3">
    <name type="scientific">Methanobacterium formicicum (strain DSM 3637 / PP1)</name>
    <dbReference type="NCBI Taxonomy" id="1204725"/>
    <lineage>
        <taxon>Archaea</taxon>
        <taxon>Methanobacteriati</taxon>
        <taxon>Methanobacteriota</taxon>
        <taxon>Methanomada group</taxon>
        <taxon>Methanobacteria</taxon>
        <taxon>Methanobacteriales</taxon>
        <taxon>Methanobacteriaceae</taxon>
        <taxon>Methanobacterium</taxon>
    </lineage>
</organism>
<evidence type="ECO:0000313" key="2">
    <source>
        <dbReference type="EMBL" id="EKF84839.1"/>
    </source>
</evidence>
<comment type="caution">
    <text evidence="2">The sequence shown here is derived from an EMBL/GenBank/DDBJ whole genome shotgun (WGS) entry which is preliminary data.</text>
</comment>
<proteinExistence type="predicted"/>
<reference evidence="2 3" key="1">
    <citation type="journal article" date="2012" name="J. Bacteriol.">
        <title>Draft genome sequence of Methanobacterium formicicum DSM 3637, an archaebacterium isolated from the methane producer amoeba Pelomyxa palustris.</title>
        <authorList>
            <person name="Gutierrez G."/>
        </authorList>
    </citation>
    <scope>NUCLEOTIDE SEQUENCE [LARGE SCALE GENOMIC DNA]</scope>
    <source>
        <strain evidence="3">DSM 3637 / PP1</strain>
    </source>
</reference>
<dbReference type="RefSeq" id="WP_004031833.1">
    <property type="nucleotide sequence ID" value="NZ_AMPO01000012.1"/>
</dbReference>
<dbReference type="PATRIC" id="fig|1204725.3.peg.2332"/>
<feature type="compositionally biased region" description="Basic residues" evidence="1">
    <location>
        <begin position="8"/>
        <end position="21"/>
    </location>
</feature>
<protein>
    <submittedName>
        <fullName evidence="2">Uncharacterized protein</fullName>
    </submittedName>
</protein>
<feature type="region of interest" description="Disordered" evidence="1">
    <location>
        <begin position="1"/>
        <end position="21"/>
    </location>
</feature>
<gene>
    <name evidence="2" type="ORF">A994_11612</name>
</gene>
<dbReference type="OrthoDB" id="71525at2157"/>
<evidence type="ECO:0000313" key="3">
    <source>
        <dbReference type="Proteomes" id="UP000007360"/>
    </source>
</evidence>
<evidence type="ECO:0000256" key="1">
    <source>
        <dbReference type="SAM" id="MobiDB-lite"/>
    </source>
</evidence>
<dbReference type="AlphaFoldDB" id="K2R981"/>
<accession>K2R981</accession>
<sequence length="106" mass="12862">MVDMVRTTRSHHFPQRKNKFKKMVAQIRSRRGSNPHSKKPPKMALLKYSTKENESTNWLSKNPERWKKFQKEYQNEFIDKIKLMDEIRDKKKGNELLYRFFTGGRS</sequence>
<name>K2R981_METFP</name>